<organism evidence="3 4">
    <name type="scientific">Sungkyunkwania multivorans</name>
    <dbReference type="NCBI Taxonomy" id="1173618"/>
    <lineage>
        <taxon>Bacteria</taxon>
        <taxon>Pseudomonadati</taxon>
        <taxon>Bacteroidota</taxon>
        <taxon>Flavobacteriia</taxon>
        <taxon>Flavobacteriales</taxon>
        <taxon>Flavobacteriaceae</taxon>
        <taxon>Sungkyunkwania</taxon>
    </lineage>
</organism>
<reference evidence="4" key="1">
    <citation type="journal article" date="2019" name="Int. J. Syst. Evol. Microbiol.">
        <title>The Global Catalogue of Microorganisms (GCM) 10K type strain sequencing project: providing services to taxonomists for standard genome sequencing and annotation.</title>
        <authorList>
            <consortium name="The Broad Institute Genomics Platform"/>
            <consortium name="The Broad Institute Genome Sequencing Center for Infectious Disease"/>
            <person name="Wu L."/>
            <person name="Ma J."/>
        </authorList>
    </citation>
    <scope>NUCLEOTIDE SEQUENCE [LARGE SCALE GENOMIC DNA]</scope>
    <source>
        <strain evidence="4">CCUG 62952</strain>
    </source>
</reference>
<dbReference type="RefSeq" id="WP_386410301.1">
    <property type="nucleotide sequence ID" value="NZ_JBHTJH010000017.1"/>
</dbReference>
<dbReference type="CDD" id="cd00293">
    <property type="entry name" value="USP-like"/>
    <property type="match status" value="1"/>
</dbReference>
<sequence>MIHILLPTDFSENAWNAMNYAVYLFEKEQCIFYVLHSYQVSPSGLTSKINKERDTRLYQVTKEEHERALENWMQRLEVVKSNPRHNFKGLSVASTLVNAVGSATMKYNIDYIFMGTQGATGAKEVFMGSNTVGIIKNIDVCPIVAVPSDYDYDVPDDIMFATDFKRYFEEVEIKPLIDMARLWNSRIRVVHIDEEQQLSNEQQRNKDLLKQRLKGISHIFEDVEPNSNISKVINAFADKANIGMVAMVNNKHSFFEKLTHEPVIKRIAFKTNVPFLVLPEIV</sequence>
<comment type="caution">
    <text evidence="3">The sequence shown here is derived from an EMBL/GenBank/DDBJ whole genome shotgun (WGS) entry which is preliminary data.</text>
</comment>
<evidence type="ECO:0000259" key="2">
    <source>
        <dbReference type="Pfam" id="PF00582"/>
    </source>
</evidence>
<protein>
    <submittedName>
        <fullName evidence="3">Universal stress protein</fullName>
    </submittedName>
</protein>
<dbReference type="PANTHER" id="PTHR46268:SF6">
    <property type="entry name" value="UNIVERSAL STRESS PROTEIN UP12"/>
    <property type="match status" value="1"/>
</dbReference>
<dbReference type="InterPro" id="IPR006016">
    <property type="entry name" value="UspA"/>
</dbReference>
<evidence type="ECO:0000313" key="3">
    <source>
        <dbReference type="EMBL" id="MFD0863831.1"/>
    </source>
</evidence>
<dbReference type="Proteomes" id="UP001596978">
    <property type="component" value="Unassembled WGS sequence"/>
</dbReference>
<dbReference type="SUPFAM" id="SSF52402">
    <property type="entry name" value="Adenine nucleotide alpha hydrolases-like"/>
    <property type="match status" value="2"/>
</dbReference>
<proteinExistence type="inferred from homology"/>
<evidence type="ECO:0000256" key="1">
    <source>
        <dbReference type="ARBA" id="ARBA00008791"/>
    </source>
</evidence>
<evidence type="ECO:0000313" key="4">
    <source>
        <dbReference type="Proteomes" id="UP001596978"/>
    </source>
</evidence>
<dbReference type="PANTHER" id="PTHR46268">
    <property type="entry name" value="STRESS RESPONSE PROTEIN NHAX"/>
    <property type="match status" value="1"/>
</dbReference>
<feature type="domain" description="UspA" evidence="2">
    <location>
        <begin position="3"/>
        <end position="146"/>
    </location>
</feature>
<dbReference type="Gene3D" id="3.40.50.12370">
    <property type="match status" value="1"/>
</dbReference>
<keyword evidence="4" id="KW-1185">Reference proteome</keyword>
<comment type="similarity">
    <text evidence="1">Belongs to the universal stress protein A family.</text>
</comment>
<accession>A0ABW3D1Y3</accession>
<dbReference type="EMBL" id="JBHTJH010000017">
    <property type="protein sequence ID" value="MFD0863831.1"/>
    <property type="molecule type" value="Genomic_DNA"/>
</dbReference>
<dbReference type="Pfam" id="PF00582">
    <property type="entry name" value="Usp"/>
    <property type="match status" value="1"/>
</dbReference>
<gene>
    <name evidence="3" type="ORF">ACFQ1M_16565</name>
</gene>
<name>A0ABW3D1Y3_9FLAO</name>